<feature type="region of interest" description="Disordered" evidence="1">
    <location>
        <begin position="46"/>
        <end position="68"/>
    </location>
</feature>
<keyword evidence="3" id="KW-1185">Reference proteome</keyword>
<name>A0A2T2N7K3_CORCC</name>
<dbReference type="EMBL" id="KZ678146">
    <property type="protein sequence ID" value="PSN61008.1"/>
    <property type="molecule type" value="Genomic_DNA"/>
</dbReference>
<evidence type="ECO:0000313" key="3">
    <source>
        <dbReference type="Proteomes" id="UP000240883"/>
    </source>
</evidence>
<organism evidence="2 3">
    <name type="scientific">Corynespora cassiicola Philippines</name>
    <dbReference type="NCBI Taxonomy" id="1448308"/>
    <lineage>
        <taxon>Eukaryota</taxon>
        <taxon>Fungi</taxon>
        <taxon>Dikarya</taxon>
        <taxon>Ascomycota</taxon>
        <taxon>Pezizomycotina</taxon>
        <taxon>Dothideomycetes</taxon>
        <taxon>Pleosporomycetidae</taxon>
        <taxon>Pleosporales</taxon>
        <taxon>Corynesporascaceae</taxon>
        <taxon>Corynespora</taxon>
    </lineage>
</organism>
<evidence type="ECO:0000313" key="2">
    <source>
        <dbReference type="EMBL" id="PSN61008.1"/>
    </source>
</evidence>
<evidence type="ECO:0000256" key="1">
    <source>
        <dbReference type="SAM" id="MobiDB-lite"/>
    </source>
</evidence>
<sequence>MMQRQTVAKPMPLRPSVFFSVFSFFFDCARGIVASSFRRELMLSFGAGGRQDPPGRRRSRLAVQAPRGRSRRAALFALPPRAAAGHVEGHGEMRRAPAAAFAKNRRAGGKKKKWCNACCAYSAQSSLGTRGPQPLHHSHAQAQPHMT</sequence>
<accession>A0A2T2N7K3</accession>
<feature type="region of interest" description="Disordered" evidence="1">
    <location>
        <begin position="127"/>
        <end position="147"/>
    </location>
</feature>
<protein>
    <submittedName>
        <fullName evidence="2">Uncharacterized protein</fullName>
    </submittedName>
</protein>
<proteinExistence type="predicted"/>
<reference evidence="2 3" key="1">
    <citation type="journal article" date="2018" name="Front. Microbiol.">
        <title>Genome-Wide Analysis of Corynespora cassiicola Leaf Fall Disease Putative Effectors.</title>
        <authorList>
            <person name="Lopez D."/>
            <person name="Ribeiro S."/>
            <person name="Label P."/>
            <person name="Fumanal B."/>
            <person name="Venisse J.S."/>
            <person name="Kohler A."/>
            <person name="de Oliveira R.R."/>
            <person name="Labutti K."/>
            <person name="Lipzen A."/>
            <person name="Lail K."/>
            <person name="Bauer D."/>
            <person name="Ohm R.A."/>
            <person name="Barry K.W."/>
            <person name="Spatafora J."/>
            <person name="Grigoriev I.V."/>
            <person name="Martin F.M."/>
            <person name="Pujade-Renaud V."/>
        </authorList>
    </citation>
    <scope>NUCLEOTIDE SEQUENCE [LARGE SCALE GENOMIC DNA]</scope>
    <source>
        <strain evidence="2 3">Philippines</strain>
    </source>
</reference>
<gene>
    <name evidence="2" type="ORF">BS50DRAFT_162301</name>
</gene>
<dbReference type="Proteomes" id="UP000240883">
    <property type="component" value="Unassembled WGS sequence"/>
</dbReference>
<dbReference type="AlphaFoldDB" id="A0A2T2N7K3"/>